<dbReference type="Proteomes" id="UP000023067">
    <property type="component" value="Unassembled WGS sequence"/>
</dbReference>
<organism evidence="10 11">
    <name type="scientific">Brachybacterium phenoliresistens</name>
    <dbReference type="NCBI Taxonomy" id="396014"/>
    <lineage>
        <taxon>Bacteria</taxon>
        <taxon>Bacillati</taxon>
        <taxon>Actinomycetota</taxon>
        <taxon>Actinomycetes</taxon>
        <taxon>Micrococcales</taxon>
        <taxon>Dermabacteraceae</taxon>
        <taxon>Brachybacterium</taxon>
    </lineage>
</organism>
<evidence type="ECO:0000259" key="9">
    <source>
        <dbReference type="Pfam" id="PF02687"/>
    </source>
</evidence>
<feature type="transmembrane region" description="Helical" evidence="8">
    <location>
        <begin position="439"/>
        <end position="467"/>
    </location>
</feature>
<feature type="transmembrane region" description="Helical" evidence="8">
    <location>
        <begin position="851"/>
        <end position="872"/>
    </location>
</feature>
<evidence type="ECO:0000313" key="11">
    <source>
        <dbReference type="Proteomes" id="UP000023067"/>
    </source>
</evidence>
<dbReference type="PANTHER" id="PTHR30572">
    <property type="entry name" value="MEMBRANE COMPONENT OF TRANSPORTER-RELATED"/>
    <property type="match status" value="1"/>
</dbReference>
<dbReference type="eggNOG" id="COG0577">
    <property type="taxonomic scope" value="Bacteria"/>
</dbReference>
<feature type="transmembrane region" description="Helical" evidence="8">
    <location>
        <begin position="515"/>
        <end position="545"/>
    </location>
</feature>
<feature type="region of interest" description="Disordered" evidence="7">
    <location>
        <begin position="81"/>
        <end position="100"/>
    </location>
</feature>
<comment type="similarity">
    <text evidence="6">Belongs to the ABC-4 integral membrane protein family.</text>
</comment>
<feature type="transmembrane region" description="Helical" evidence="8">
    <location>
        <begin position="488"/>
        <end position="509"/>
    </location>
</feature>
<dbReference type="Pfam" id="PF02687">
    <property type="entry name" value="FtsX"/>
    <property type="match status" value="1"/>
</dbReference>
<dbReference type="STRING" id="396014.BF93_14720"/>
<evidence type="ECO:0000256" key="3">
    <source>
        <dbReference type="ARBA" id="ARBA00022692"/>
    </source>
</evidence>
<evidence type="ECO:0000256" key="8">
    <source>
        <dbReference type="SAM" id="Phobius"/>
    </source>
</evidence>
<reference evidence="10 11" key="1">
    <citation type="submission" date="2014-02" db="EMBL/GenBank/DDBJ databases">
        <title>Genome sequence of Brachybacterium phenoliresistens strain W13A50.</title>
        <authorList>
            <person name="Wang X."/>
        </authorList>
    </citation>
    <scope>NUCLEOTIDE SEQUENCE [LARGE SCALE GENOMIC DNA]</scope>
    <source>
        <strain evidence="10 11">W13A50</strain>
    </source>
</reference>
<evidence type="ECO:0000256" key="2">
    <source>
        <dbReference type="ARBA" id="ARBA00022475"/>
    </source>
</evidence>
<sequence>MAAMSRRGGALRAIARLAQRDARRHRGRTLIALLLIAGPIAAAVLAISTTSLAATSREDALAALPEGASATITATAVVDAGQPLPQTPEGSTGPYQSDPDTVPAMDAQLREVLGDDADLREWWRSPTLIATTDLDLAPGEQSSVSATTAVDGLDAWSMSAIVLQEADPQTLEMLLPRLAEGTAPRSSDEIVLTTSAAQRLDVGIGDTVQLIAPPSTGWMGADGLISTIVEDSLRGYRVVGIAAPDEARNAFGADSGATPFAPETDEHAWAGAEWLPQFTDSAPGGVTRHLILAGEEPVTWDQVRALNEQQVLVTSRYVLENPPPNSELYPVAVDPETAALQAGMAAAAGIGCAVLLILLVTPAFLVGAERQRRILGLAIAAGADPGMMRTMLLIQGAGLGLLGSTLGVLGGIVLVRMLPAVLPGEAGAFFAARLGSSPLWTLVLLVVLGTALGTFATLPAALRASLVDPVEAMTRHRPPTSSSGAVRTWLLALPLLFIGGAGAAGAVLGGGQLGALLVAVSTLAALAAALVLVPALVELVALLAARAPLALRLPAREIHRDRSRTTPAICAVLIASALLSIFSVVMGSLRADQLDTRTAVVAEGHAVLGIRTPLNDALDAAILESVADHLEEKGLILDSHPVFSHTFETRVMPVPMPAPGAECPGTMGVSPASAVHPGREVECVDELSAWNPGLRFPSPISDQILVMEPEALRASGHPGAEQAAQVLSEGGVVVNDVTRLDTRSTGVPDRGTVTIQMQRWDTDGPGVEVVETVDRPGIFLHGAEGSLVMSPGTARELSIPLRYIGEVLVVPDPLDAEKAAHLEDAAAEVTTLSWPDAAPRGELLWMGRMQMAALLALVLLAVLGSGASVVLGRGEAQEDLTILRAVGAAPRRLALHGVTQAGLVLLLGMVPGVLAGGGIGVLLVLRNRAAQLGGGWLEIAPLWPALCLGITAMAASVLAAALITGRPPRELRG</sequence>
<proteinExistence type="inferred from homology"/>
<comment type="caution">
    <text evidence="10">The sequence shown here is derived from an EMBL/GenBank/DDBJ whole genome shotgun (WGS) entry which is preliminary data.</text>
</comment>
<feature type="compositionally biased region" description="Polar residues" evidence="7">
    <location>
        <begin position="88"/>
        <end position="99"/>
    </location>
</feature>
<dbReference type="AlphaFoldDB" id="Z9JUU9"/>
<dbReference type="GO" id="GO:0005886">
    <property type="term" value="C:plasma membrane"/>
    <property type="evidence" value="ECO:0007669"/>
    <property type="project" value="UniProtKB-SubCell"/>
</dbReference>
<evidence type="ECO:0000256" key="7">
    <source>
        <dbReference type="SAM" id="MobiDB-lite"/>
    </source>
</evidence>
<gene>
    <name evidence="10" type="ORF">BF93_14720</name>
</gene>
<dbReference type="GO" id="GO:0022857">
    <property type="term" value="F:transmembrane transporter activity"/>
    <property type="evidence" value="ECO:0007669"/>
    <property type="project" value="TreeGrafter"/>
</dbReference>
<feature type="transmembrane region" description="Helical" evidence="8">
    <location>
        <begin position="397"/>
        <end position="419"/>
    </location>
</feature>
<accession>Z9JUU9</accession>
<evidence type="ECO:0000256" key="6">
    <source>
        <dbReference type="ARBA" id="ARBA00038076"/>
    </source>
</evidence>
<evidence type="ECO:0000256" key="1">
    <source>
        <dbReference type="ARBA" id="ARBA00004651"/>
    </source>
</evidence>
<feature type="transmembrane region" description="Helical" evidence="8">
    <location>
        <begin position="893"/>
        <end position="922"/>
    </location>
</feature>
<dbReference type="PATRIC" id="fig|396014.3.peg.1290"/>
<evidence type="ECO:0000313" key="10">
    <source>
        <dbReference type="EMBL" id="EWS81828.1"/>
    </source>
</evidence>
<dbReference type="HOGENOM" id="CLU_013247_0_0_11"/>
<keyword evidence="3 8" id="KW-0812">Transmembrane</keyword>
<feature type="transmembrane region" description="Helical" evidence="8">
    <location>
        <begin position="344"/>
        <end position="366"/>
    </location>
</feature>
<protein>
    <recommendedName>
        <fullName evidence="9">ABC3 transporter permease C-terminal domain-containing protein</fullName>
    </recommendedName>
</protein>
<dbReference type="PANTHER" id="PTHR30572:SF4">
    <property type="entry name" value="ABC TRANSPORTER PERMEASE YTRF"/>
    <property type="match status" value="1"/>
</dbReference>
<feature type="transmembrane region" description="Helical" evidence="8">
    <location>
        <begin position="942"/>
        <end position="963"/>
    </location>
</feature>
<dbReference type="InterPro" id="IPR050250">
    <property type="entry name" value="Macrolide_Exporter_MacB"/>
</dbReference>
<evidence type="ECO:0000256" key="4">
    <source>
        <dbReference type="ARBA" id="ARBA00022989"/>
    </source>
</evidence>
<name>Z9JUU9_9MICO</name>
<keyword evidence="5 8" id="KW-0472">Membrane</keyword>
<keyword evidence="11" id="KW-1185">Reference proteome</keyword>
<feature type="transmembrane region" description="Helical" evidence="8">
    <location>
        <begin position="566"/>
        <end position="589"/>
    </location>
</feature>
<dbReference type="InterPro" id="IPR003838">
    <property type="entry name" value="ABC3_permease_C"/>
</dbReference>
<keyword evidence="2" id="KW-1003">Cell membrane</keyword>
<evidence type="ECO:0000256" key="5">
    <source>
        <dbReference type="ARBA" id="ARBA00023136"/>
    </source>
</evidence>
<comment type="subcellular location">
    <subcellularLocation>
        <location evidence="1">Cell membrane</location>
        <topology evidence="1">Multi-pass membrane protein</topology>
    </subcellularLocation>
</comment>
<dbReference type="EMBL" id="JDYK01000005">
    <property type="protein sequence ID" value="EWS81828.1"/>
    <property type="molecule type" value="Genomic_DNA"/>
</dbReference>
<keyword evidence="4 8" id="KW-1133">Transmembrane helix</keyword>
<feature type="domain" description="ABC3 transporter permease C-terminal" evidence="9">
    <location>
        <begin position="349"/>
        <end position="463"/>
    </location>
</feature>